<name>A0ABP3UFF5_9FLAO</name>
<dbReference type="RefSeq" id="WP_343914606.1">
    <property type="nucleotide sequence ID" value="NZ_BAAAGE010000007.1"/>
</dbReference>
<reference evidence="3" key="1">
    <citation type="journal article" date="2019" name="Int. J. Syst. Evol. Microbiol.">
        <title>The Global Catalogue of Microorganisms (GCM) 10K type strain sequencing project: providing services to taxonomists for standard genome sequencing and annotation.</title>
        <authorList>
            <consortium name="The Broad Institute Genomics Platform"/>
            <consortium name="The Broad Institute Genome Sequencing Center for Infectious Disease"/>
            <person name="Wu L."/>
            <person name="Ma J."/>
        </authorList>
    </citation>
    <scope>NUCLEOTIDE SEQUENCE [LARGE SCALE GENOMIC DNA]</scope>
    <source>
        <strain evidence="3">JCM 15974</strain>
    </source>
</reference>
<dbReference type="Proteomes" id="UP001501758">
    <property type="component" value="Unassembled WGS sequence"/>
</dbReference>
<organism evidence="2 3">
    <name type="scientific">Aquimarina litoralis</name>
    <dbReference type="NCBI Taxonomy" id="584605"/>
    <lineage>
        <taxon>Bacteria</taxon>
        <taxon>Pseudomonadati</taxon>
        <taxon>Bacteroidota</taxon>
        <taxon>Flavobacteriia</taxon>
        <taxon>Flavobacteriales</taxon>
        <taxon>Flavobacteriaceae</taxon>
        <taxon>Aquimarina</taxon>
    </lineage>
</organism>
<dbReference type="Gene3D" id="3.40.710.10">
    <property type="entry name" value="DD-peptidase/beta-lactamase superfamily"/>
    <property type="match status" value="1"/>
</dbReference>
<gene>
    <name evidence="2" type="ORF">GCM10009430_46090</name>
</gene>
<sequence>MHTTTIKLDSLQSKNLVRGYWMDSETLAPNNLNPLWGTAGGIKMTITDMMGYIELQLDENNLVVSESHKALYEIRSPLQIGYYWRIWKDKYGTSYNHHGGTSGTQNWLFIYPKYNLGISIITNQSGPKTPKLLNKTAQRILKELIKE</sequence>
<dbReference type="InterPro" id="IPR012338">
    <property type="entry name" value="Beta-lactam/transpept-like"/>
</dbReference>
<evidence type="ECO:0000313" key="2">
    <source>
        <dbReference type="EMBL" id="GAA0732694.1"/>
    </source>
</evidence>
<proteinExistence type="predicted"/>
<feature type="domain" description="Beta-lactamase-related" evidence="1">
    <location>
        <begin position="1"/>
        <end position="136"/>
    </location>
</feature>
<accession>A0ABP3UFF5</accession>
<dbReference type="SUPFAM" id="SSF56601">
    <property type="entry name" value="beta-lactamase/transpeptidase-like"/>
    <property type="match status" value="1"/>
</dbReference>
<protein>
    <recommendedName>
        <fullName evidence="1">Beta-lactamase-related domain-containing protein</fullName>
    </recommendedName>
</protein>
<dbReference type="EMBL" id="BAAAGE010000007">
    <property type="protein sequence ID" value="GAA0732694.1"/>
    <property type="molecule type" value="Genomic_DNA"/>
</dbReference>
<comment type="caution">
    <text evidence="2">The sequence shown here is derived from an EMBL/GenBank/DDBJ whole genome shotgun (WGS) entry which is preliminary data.</text>
</comment>
<keyword evidence="3" id="KW-1185">Reference proteome</keyword>
<evidence type="ECO:0000259" key="1">
    <source>
        <dbReference type="Pfam" id="PF00144"/>
    </source>
</evidence>
<evidence type="ECO:0000313" key="3">
    <source>
        <dbReference type="Proteomes" id="UP001501758"/>
    </source>
</evidence>
<dbReference type="InterPro" id="IPR001466">
    <property type="entry name" value="Beta-lactam-related"/>
</dbReference>
<dbReference type="Pfam" id="PF00144">
    <property type="entry name" value="Beta-lactamase"/>
    <property type="match status" value="1"/>
</dbReference>